<dbReference type="Proteomes" id="UP000189796">
    <property type="component" value="Chromosome I"/>
</dbReference>
<name>A0A1M5I9M6_9BRAD</name>
<proteinExistence type="predicted"/>
<dbReference type="EMBL" id="LT670817">
    <property type="protein sequence ID" value="SHG24570.1"/>
    <property type="molecule type" value="Genomic_DNA"/>
</dbReference>
<sequence>MRIDPSGTDEPHVKFDQPLDIKVMTIDGTRCGEGRLIEISDSEAQIELTGHVAELNEFFLLLTGFGNPVFRRCRRKWVDGALMGVNFNNTQIKIKSLEEDGREEVVR</sequence>
<accession>A0A1M5I9M6</accession>
<organism evidence="1 2">
    <name type="scientific">Bradyrhizobium erythrophlei</name>
    <dbReference type="NCBI Taxonomy" id="1437360"/>
    <lineage>
        <taxon>Bacteria</taxon>
        <taxon>Pseudomonadati</taxon>
        <taxon>Pseudomonadota</taxon>
        <taxon>Alphaproteobacteria</taxon>
        <taxon>Hyphomicrobiales</taxon>
        <taxon>Nitrobacteraceae</taxon>
        <taxon>Bradyrhizobium</taxon>
    </lineage>
</organism>
<dbReference type="AlphaFoldDB" id="A0A1M5I9M6"/>
<dbReference type="OrthoDB" id="8239203at2"/>
<protein>
    <recommendedName>
        <fullName evidence="3">PilZ domain-containing protein</fullName>
    </recommendedName>
</protein>
<gene>
    <name evidence="1" type="ORF">SAMN05443248_0857</name>
</gene>
<dbReference type="RefSeq" id="WP_079600139.1">
    <property type="nucleotide sequence ID" value="NZ_LT670817.1"/>
</dbReference>
<evidence type="ECO:0000313" key="2">
    <source>
        <dbReference type="Proteomes" id="UP000189796"/>
    </source>
</evidence>
<evidence type="ECO:0008006" key="3">
    <source>
        <dbReference type="Google" id="ProtNLM"/>
    </source>
</evidence>
<reference evidence="1 2" key="1">
    <citation type="submission" date="2016-11" db="EMBL/GenBank/DDBJ databases">
        <authorList>
            <person name="Jaros S."/>
            <person name="Januszkiewicz K."/>
            <person name="Wedrychowicz H."/>
        </authorList>
    </citation>
    <scope>NUCLEOTIDE SEQUENCE [LARGE SCALE GENOMIC DNA]</scope>
    <source>
        <strain evidence="1 2">GAS138</strain>
    </source>
</reference>
<evidence type="ECO:0000313" key="1">
    <source>
        <dbReference type="EMBL" id="SHG24570.1"/>
    </source>
</evidence>